<evidence type="ECO:0000313" key="1">
    <source>
        <dbReference type="EMBL" id="REG28197.1"/>
    </source>
</evidence>
<evidence type="ECO:0008006" key="3">
    <source>
        <dbReference type="Google" id="ProtNLM"/>
    </source>
</evidence>
<dbReference type="AlphaFoldDB" id="A0AAQ0HCI5"/>
<protein>
    <recommendedName>
        <fullName evidence="3">Alginate export domain-containing protein</fullName>
    </recommendedName>
</protein>
<keyword evidence="2" id="KW-1185">Reference proteome</keyword>
<organism evidence="1 2">
    <name type="scientific">Paracoccus versutus</name>
    <name type="common">Thiobacillus versutus</name>
    <dbReference type="NCBI Taxonomy" id="34007"/>
    <lineage>
        <taxon>Bacteria</taxon>
        <taxon>Pseudomonadati</taxon>
        <taxon>Pseudomonadota</taxon>
        <taxon>Alphaproteobacteria</taxon>
        <taxon>Rhodobacterales</taxon>
        <taxon>Paracoccaceae</taxon>
        <taxon>Paracoccus</taxon>
    </lineage>
</organism>
<dbReference type="EMBL" id="QUMX01000066">
    <property type="protein sequence ID" value="REG28197.1"/>
    <property type="molecule type" value="Genomic_DNA"/>
</dbReference>
<dbReference type="Proteomes" id="UP000256794">
    <property type="component" value="Unassembled WGS sequence"/>
</dbReference>
<proteinExistence type="predicted"/>
<accession>A0AAQ0HCI5</accession>
<comment type="caution">
    <text evidence="1">The sequence shown here is derived from an EMBL/GenBank/DDBJ whole genome shotgun (WGS) entry which is preliminary data.</text>
</comment>
<name>A0AAQ0HCI5_PARVE</name>
<reference evidence="1 2" key="1">
    <citation type="submission" date="2018-08" db="EMBL/GenBank/DDBJ databases">
        <title>Genomic Encyclopedia of Archaeal and Bacterial Type Strains, Phase II (KMG-II): from individual species to whole genera.</title>
        <authorList>
            <person name="Goeker M."/>
        </authorList>
    </citation>
    <scope>NUCLEOTIDE SEQUENCE [LARGE SCALE GENOMIC DNA]</scope>
    <source>
        <strain evidence="1 2">DSM 582</strain>
    </source>
</reference>
<gene>
    <name evidence="1" type="ORF">ATH84_106610</name>
</gene>
<sequence>MDRDGTYLRFKLDAFSLYYGNDNAWYGRPDLMLAGNPLMQGKAAGRGYDHWAEAYLHYGFYGITPLGEGLSFYGGLSAMTTWSQGQELFTDKTRSHTQVEDAYLGIVGGYVDGRGNRLVFNLTAGRQRFTLANGFLIANTAANGGERAALQANARWSSDLLALGQIAYNDVKLEAFYLDPDELPLLDTDIRIGGLNLEAMPLSRLSMGASYLAVPKSGANYFGPDGSVAGSREGLRVHDLRLAYQPNPAGASGPFFGA</sequence>
<dbReference type="RefSeq" id="WP_036760724.1">
    <property type="nucleotide sequence ID" value="NZ_CP035284.1"/>
</dbReference>
<evidence type="ECO:0000313" key="2">
    <source>
        <dbReference type="Proteomes" id="UP000256794"/>
    </source>
</evidence>